<dbReference type="AlphaFoldDB" id="A0A086T672"/>
<evidence type="ECO:0000313" key="3">
    <source>
        <dbReference type="EMBL" id="KFH44854.1"/>
    </source>
</evidence>
<feature type="coiled-coil region" evidence="1">
    <location>
        <begin position="99"/>
        <end position="147"/>
    </location>
</feature>
<dbReference type="HOGENOM" id="CLU_033910_1_0_1"/>
<name>A0A086T672_HAPC1</name>
<dbReference type="OrthoDB" id="5154223at2759"/>
<dbReference type="STRING" id="857340.A0A086T672"/>
<accession>A0A086T672</accession>
<keyword evidence="1" id="KW-0175">Coiled coil</keyword>
<organism evidence="3 4">
    <name type="scientific">Hapsidospora chrysogenum (strain ATCC 11550 / CBS 779.69 / DSM 880 / IAM 14645 / JCM 23072 / IMI 49137)</name>
    <name type="common">Acremonium chrysogenum</name>
    <dbReference type="NCBI Taxonomy" id="857340"/>
    <lineage>
        <taxon>Eukaryota</taxon>
        <taxon>Fungi</taxon>
        <taxon>Dikarya</taxon>
        <taxon>Ascomycota</taxon>
        <taxon>Pezizomycotina</taxon>
        <taxon>Sordariomycetes</taxon>
        <taxon>Hypocreomycetidae</taxon>
        <taxon>Hypocreales</taxon>
        <taxon>Bionectriaceae</taxon>
        <taxon>Hapsidospora</taxon>
    </lineage>
</organism>
<protein>
    <submittedName>
        <fullName evidence="3">Uncharacterized protein</fullName>
    </submittedName>
</protein>
<dbReference type="EMBL" id="JPKY01000041">
    <property type="protein sequence ID" value="KFH44854.1"/>
    <property type="molecule type" value="Genomic_DNA"/>
</dbReference>
<sequence>MERACYDYAKQKIPAVLSERQFDCAEAVELNRWTNELMKRTSMMGGLDLSNTSIEDILRSVTNIRHTAVHRLRVSAKAIEQFLLDAETLSTLFGIKVHIDEISRLRRSFQASIEELERNKHFLQSRLDEALQKIADQRAELQRMEEIAVSNMIKEDHEYQVIAGKAIEDSITVSDRLENAFSTTVVTKREEMREGPNTARNDDSDSGGCSGIEEHCIGGWRHEFSD</sequence>
<dbReference type="Proteomes" id="UP000029964">
    <property type="component" value="Unassembled WGS sequence"/>
</dbReference>
<reference evidence="4" key="1">
    <citation type="journal article" date="2014" name="Genome Announc.">
        <title>Genome sequence and annotation of Acremonium chrysogenum, producer of the beta-lactam antibiotic cephalosporin C.</title>
        <authorList>
            <person name="Terfehr D."/>
            <person name="Dahlmann T.A."/>
            <person name="Specht T."/>
            <person name="Zadra I."/>
            <person name="Kuernsteiner H."/>
            <person name="Kueck U."/>
        </authorList>
    </citation>
    <scope>NUCLEOTIDE SEQUENCE [LARGE SCALE GENOMIC DNA]</scope>
    <source>
        <strain evidence="4">ATCC 11550 / CBS 779.69 / DSM 880 / IAM 14645 / JCM 23072 / IMI 49137</strain>
    </source>
</reference>
<feature type="region of interest" description="Disordered" evidence="2">
    <location>
        <begin position="188"/>
        <end position="210"/>
    </location>
</feature>
<gene>
    <name evidence="3" type="ORF">ACRE_043130</name>
</gene>
<comment type="caution">
    <text evidence="3">The sequence shown here is derived from an EMBL/GenBank/DDBJ whole genome shotgun (WGS) entry which is preliminary data.</text>
</comment>
<evidence type="ECO:0000256" key="2">
    <source>
        <dbReference type="SAM" id="MobiDB-lite"/>
    </source>
</evidence>
<evidence type="ECO:0000256" key="1">
    <source>
        <dbReference type="SAM" id="Coils"/>
    </source>
</evidence>
<keyword evidence="4" id="KW-1185">Reference proteome</keyword>
<proteinExistence type="predicted"/>
<evidence type="ECO:0000313" key="4">
    <source>
        <dbReference type="Proteomes" id="UP000029964"/>
    </source>
</evidence>